<keyword evidence="2" id="KW-0472">Membrane</keyword>
<name>A0AAE3FFN3_9BACT</name>
<evidence type="ECO:0000256" key="1">
    <source>
        <dbReference type="SAM" id="MobiDB-lite"/>
    </source>
</evidence>
<evidence type="ECO:0000256" key="2">
    <source>
        <dbReference type="SAM" id="Phobius"/>
    </source>
</evidence>
<dbReference type="Proteomes" id="UP001139365">
    <property type="component" value="Unassembled WGS sequence"/>
</dbReference>
<feature type="transmembrane region" description="Helical" evidence="2">
    <location>
        <begin position="128"/>
        <end position="148"/>
    </location>
</feature>
<accession>A0AAE3FFN3</accession>
<feature type="transmembrane region" description="Helical" evidence="2">
    <location>
        <begin position="21"/>
        <end position="43"/>
    </location>
</feature>
<protein>
    <submittedName>
        <fullName evidence="3">Uncharacterized protein</fullName>
    </submittedName>
</protein>
<sequence>MKTDGEFYESVMKKSRKRAAGRFYTVITAMLVVCTVSAAFTFLPARVNDAPTGGGINAPEINGTTSAGDSESRPQCADSISPPEAVPPGEAALPDDVGKVPANAGNNNVYNSGAENGTVPVRVRQKRFLFLFLPTLAVCAAIASAAFVRWRKINER</sequence>
<feature type="region of interest" description="Disordered" evidence="1">
    <location>
        <begin position="53"/>
        <end position="98"/>
    </location>
</feature>
<gene>
    <name evidence="3" type="ORF">MR241_04240</name>
</gene>
<organism evidence="3 4">
    <name type="scientific">Candidatus Colimorpha enterica</name>
    <dbReference type="NCBI Taxonomy" id="3083063"/>
    <lineage>
        <taxon>Bacteria</taxon>
        <taxon>Pseudomonadati</taxon>
        <taxon>Bacteroidota</taxon>
        <taxon>Bacteroidia</taxon>
        <taxon>Bacteroidales</taxon>
        <taxon>Candidatus Colimorpha</taxon>
    </lineage>
</organism>
<keyword evidence="2" id="KW-0812">Transmembrane</keyword>
<keyword evidence="2" id="KW-1133">Transmembrane helix</keyword>
<dbReference type="EMBL" id="JALEMU010000067">
    <property type="protein sequence ID" value="MCI5755486.1"/>
    <property type="molecule type" value="Genomic_DNA"/>
</dbReference>
<proteinExistence type="predicted"/>
<evidence type="ECO:0000313" key="4">
    <source>
        <dbReference type="Proteomes" id="UP001139365"/>
    </source>
</evidence>
<comment type="caution">
    <text evidence="3">The sequence shown here is derived from an EMBL/GenBank/DDBJ whole genome shotgun (WGS) entry which is preliminary data.</text>
</comment>
<dbReference type="AlphaFoldDB" id="A0AAE3FFN3"/>
<evidence type="ECO:0000313" key="3">
    <source>
        <dbReference type="EMBL" id="MCI5755486.1"/>
    </source>
</evidence>
<reference evidence="3 4" key="1">
    <citation type="submission" date="2022-03" db="EMBL/GenBank/DDBJ databases">
        <title>Metagenome-assembled genomes from swine fecal metagenomes.</title>
        <authorList>
            <person name="Holman D.B."/>
            <person name="Kommadath A."/>
        </authorList>
    </citation>
    <scope>NUCLEOTIDE SEQUENCE [LARGE SCALE GENOMIC DNA]</scope>
    <source>
        <strain evidence="3">SUG147</strain>
    </source>
</reference>